<dbReference type="EMBL" id="NIVC01001751">
    <property type="protein sequence ID" value="PAA64437.1"/>
    <property type="molecule type" value="Genomic_DNA"/>
</dbReference>
<evidence type="ECO:0000313" key="4">
    <source>
        <dbReference type="EMBL" id="PAA64437.1"/>
    </source>
</evidence>
<evidence type="ECO:0000313" key="3">
    <source>
        <dbReference type="EMBL" id="PAA62225.1"/>
    </source>
</evidence>
<protein>
    <submittedName>
        <fullName evidence="3">Uncharacterized protein</fullName>
    </submittedName>
</protein>
<dbReference type="AlphaFoldDB" id="A0A267EL05"/>
<sequence length="151" mass="16677">MHPVSAVASSSAILTVSYLALLICSAVAGVNADSTIDATRRSWDDGPGLSLRSADFDMTSGYPAIGKRLAAVRFAHYYVDHDVDEVGMSPEAGTPSVSRREYQQLRSAVVQLAQRLLDNPRRQRLMRQRHLWQPTEARVVNLLLSRGGRRT</sequence>
<comment type="caution">
    <text evidence="3">The sequence shown here is derived from an EMBL/GenBank/DDBJ whole genome shotgun (WGS) entry which is preliminary data.</text>
</comment>
<feature type="chain" id="PRO_5011916024" evidence="1">
    <location>
        <begin position="33"/>
        <end position="151"/>
    </location>
</feature>
<feature type="signal peptide" evidence="1">
    <location>
        <begin position="1"/>
        <end position="32"/>
    </location>
</feature>
<keyword evidence="1" id="KW-0732">Signal</keyword>
<reference evidence="3 5" key="1">
    <citation type="submission" date="2017-06" db="EMBL/GenBank/DDBJ databases">
        <title>A platform for efficient transgenesis in Macrostomum lignano, a flatworm model organism for stem cell research.</title>
        <authorList>
            <person name="Berezikov E."/>
        </authorList>
    </citation>
    <scope>NUCLEOTIDE SEQUENCE [LARGE SCALE GENOMIC DNA]</scope>
    <source>
        <strain evidence="3">DV1</strain>
        <tissue evidence="3">Whole organism</tissue>
    </source>
</reference>
<keyword evidence="5" id="KW-1185">Reference proteome</keyword>
<dbReference type="EMBL" id="NIVC01001960">
    <property type="protein sequence ID" value="PAA62225.1"/>
    <property type="molecule type" value="Genomic_DNA"/>
</dbReference>
<proteinExistence type="predicted"/>
<name>A0A267EL05_9PLAT</name>
<dbReference type="EMBL" id="NIVC01005075">
    <property type="protein sequence ID" value="PAA46070.1"/>
    <property type="molecule type" value="Genomic_DNA"/>
</dbReference>
<gene>
    <name evidence="4" type="ORF">BOX15_Mlig032804g1</name>
    <name evidence="3" type="ORF">BOX15_Mlig032804g2</name>
    <name evidence="2" type="ORF">BOX15_Mlig032804g5</name>
</gene>
<accession>A0A267EL05</accession>
<organism evidence="3 5">
    <name type="scientific">Macrostomum lignano</name>
    <dbReference type="NCBI Taxonomy" id="282301"/>
    <lineage>
        <taxon>Eukaryota</taxon>
        <taxon>Metazoa</taxon>
        <taxon>Spiralia</taxon>
        <taxon>Lophotrochozoa</taxon>
        <taxon>Platyhelminthes</taxon>
        <taxon>Rhabditophora</taxon>
        <taxon>Macrostomorpha</taxon>
        <taxon>Macrostomida</taxon>
        <taxon>Macrostomidae</taxon>
        <taxon>Macrostomum</taxon>
    </lineage>
</organism>
<evidence type="ECO:0000313" key="2">
    <source>
        <dbReference type="EMBL" id="PAA46070.1"/>
    </source>
</evidence>
<evidence type="ECO:0000256" key="1">
    <source>
        <dbReference type="SAM" id="SignalP"/>
    </source>
</evidence>
<evidence type="ECO:0000313" key="5">
    <source>
        <dbReference type="Proteomes" id="UP000215902"/>
    </source>
</evidence>
<dbReference type="Proteomes" id="UP000215902">
    <property type="component" value="Unassembled WGS sequence"/>
</dbReference>